<dbReference type="AlphaFoldDB" id="A0A1T4M6U2"/>
<evidence type="ECO:0000313" key="3">
    <source>
        <dbReference type="Proteomes" id="UP000190657"/>
    </source>
</evidence>
<evidence type="ECO:0000313" key="2">
    <source>
        <dbReference type="EMBL" id="SJZ62621.1"/>
    </source>
</evidence>
<reference evidence="2 3" key="1">
    <citation type="submission" date="2017-02" db="EMBL/GenBank/DDBJ databases">
        <authorList>
            <person name="Peterson S.W."/>
        </authorList>
    </citation>
    <scope>NUCLEOTIDE SEQUENCE [LARGE SCALE GENOMIC DNA]</scope>
    <source>
        <strain evidence="2 3">ATCC 51222</strain>
    </source>
</reference>
<dbReference type="PANTHER" id="PTHR48100">
    <property type="entry name" value="BROAD-SPECIFICITY PHOSPHATASE YOR283W-RELATED"/>
    <property type="match status" value="1"/>
</dbReference>
<dbReference type="CDD" id="cd07067">
    <property type="entry name" value="HP_PGM_like"/>
    <property type="match status" value="1"/>
</dbReference>
<dbReference type="Proteomes" id="UP000190657">
    <property type="component" value="Unassembled WGS sequence"/>
</dbReference>
<dbReference type="InterPro" id="IPR050275">
    <property type="entry name" value="PGM_Phosphatase"/>
</dbReference>
<accession>A0A1T4M6U2</accession>
<dbReference type="InterPro" id="IPR013078">
    <property type="entry name" value="His_Pase_superF_clade-1"/>
</dbReference>
<dbReference type="Gene3D" id="3.40.50.1240">
    <property type="entry name" value="Phosphoglycerate mutase-like"/>
    <property type="match status" value="1"/>
</dbReference>
<dbReference type="STRING" id="290054.SAMN02745114_01156"/>
<evidence type="ECO:0000256" key="1">
    <source>
        <dbReference type="PIRSR" id="PIRSR613078-2"/>
    </source>
</evidence>
<dbReference type="EMBL" id="FUWW01000011">
    <property type="protein sequence ID" value="SJZ62621.1"/>
    <property type="molecule type" value="Genomic_DNA"/>
</dbReference>
<sequence length="210" mass="23855">MKSYTVYLLRHGLTKGNLNAQYIGHTDYPLSTFGIEQLKEIKKEHPYPKVDAVFVSPLKRAMESADIMYPKNNKIVIDNFIEYSFGEFEELTADDLKDNEDFKNWLHGDMYARPPFGESNAEFVQRVCKAFEQVVEGCVSTGTEKFAIVSHAGVLMTILACYGLPEAPMAHWQMDAGYGYKLRITPSIWMQGKKVEVVDTVPVSLNELEK</sequence>
<dbReference type="RefSeq" id="WP_078768633.1">
    <property type="nucleotide sequence ID" value="NZ_FUWW01000011.1"/>
</dbReference>
<dbReference type="InterPro" id="IPR029033">
    <property type="entry name" value="His_PPase_superfam"/>
</dbReference>
<dbReference type="SMART" id="SM00855">
    <property type="entry name" value="PGAM"/>
    <property type="match status" value="1"/>
</dbReference>
<dbReference type="GO" id="GO:0005737">
    <property type="term" value="C:cytoplasm"/>
    <property type="evidence" value="ECO:0007669"/>
    <property type="project" value="TreeGrafter"/>
</dbReference>
<protein>
    <submittedName>
        <fullName evidence="2">Alpha-ribazole phosphatase</fullName>
    </submittedName>
</protein>
<name>A0A1T4M6U2_9FIRM</name>
<dbReference type="OrthoDB" id="9783269at2"/>
<dbReference type="SUPFAM" id="SSF53254">
    <property type="entry name" value="Phosphoglycerate mutase-like"/>
    <property type="match status" value="1"/>
</dbReference>
<organism evidence="2 3">
    <name type="scientific">Eubacterium coprostanoligenes</name>
    <dbReference type="NCBI Taxonomy" id="290054"/>
    <lineage>
        <taxon>Bacteria</taxon>
        <taxon>Bacillati</taxon>
        <taxon>Bacillota</taxon>
        <taxon>Clostridia</taxon>
        <taxon>Eubacteriales</taxon>
        <taxon>Eubacteriaceae</taxon>
        <taxon>Eubacterium</taxon>
    </lineage>
</organism>
<feature type="binding site" evidence="1">
    <location>
        <begin position="10"/>
        <end position="17"/>
    </location>
    <ligand>
        <name>substrate</name>
    </ligand>
</feature>
<gene>
    <name evidence="2" type="ORF">SAMN02745114_01156</name>
</gene>
<feature type="binding site" evidence="1">
    <location>
        <position position="60"/>
    </location>
    <ligand>
        <name>substrate</name>
    </ligand>
</feature>
<dbReference type="PANTHER" id="PTHR48100:SF1">
    <property type="entry name" value="HISTIDINE PHOSPHATASE FAMILY PROTEIN-RELATED"/>
    <property type="match status" value="1"/>
</dbReference>
<keyword evidence="3" id="KW-1185">Reference proteome</keyword>
<proteinExistence type="predicted"/>
<dbReference type="Pfam" id="PF00300">
    <property type="entry name" value="His_Phos_1"/>
    <property type="match status" value="1"/>
</dbReference>
<dbReference type="GO" id="GO:0016791">
    <property type="term" value="F:phosphatase activity"/>
    <property type="evidence" value="ECO:0007669"/>
    <property type="project" value="TreeGrafter"/>
</dbReference>